<dbReference type="CDD" id="cd12162">
    <property type="entry name" value="2-Hacid_dh_4"/>
    <property type="match status" value="1"/>
</dbReference>
<comment type="similarity">
    <text evidence="1 4">Belongs to the D-isomer specific 2-hydroxyacid dehydrogenase family.</text>
</comment>
<evidence type="ECO:0000259" key="6">
    <source>
        <dbReference type="Pfam" id="PF02826"/>
    </source>
</evidence>
<dbReference type="Gene3D" id="3.40.50.720">
    <property type="entry name" value="NAD(P)-binding Rossmann-like Domain"/>
    <property type="match status" value="2"/>
</dbReference>
<dbReference type="AlphaFoldDB" id="C8PKL6"/>
<evidence type="ECO:0000259" key="5">
    <source>
        <dbReference type="Pfam" id="PF00389"/>
    </source>
</evidence>
<comment type="caution">
    <text evidence="7">The sequence shown here is derived from an EMBL/GenBank/DDBJ whole genome shotgun (WGS) entry which is preliminary data.</text>
</comment>
<dbReference type="PROSITE" id="PS00671">
    <property type="entry name" value="D_2_HYDROXYACID_DH_3"/>
    <property type="match status" value="1"/>
</dbReference>
<sequence length="326" mass="35246">MTARLRLKILKRKGENMKIVCLDAATLGSDADLSEIASLGEFESYEMTESAQTAQRLAGAGVVITNKVLITDEIMAQTALKLICVSATGTNNIDMQAAQARGIAVKNVAGYSTNSVVQQTFASLFALTNALGYYADYGSSGKWYESEIFTHINAPISEIYGKEFGVIGLGQIGEKVARIAAAFGANVRYYSTSGANDNGEFARVSLDALLRACDIISIHAPLNEKTAGLIGEAELAKMKEGAILMNFGRGGIVDEEALARAVDERGLRVALDVLQTEPMRADHPLLRVKNRRNVVITPHIAWASIEARKRLIKMIAQNIRDFMSGK</sequence>
<dbReference type="PANTHER" id="PTHR43761">
    <property type="entry name" value="D-ISOMER SPECIFIC 2-HYDROXYACID DEHYDROGENASE FAMILY PROTEIN (AFU_ORTHOLOGUE AFUA_1G13630)"/>
    <property type="match status" value="1"/>
</dbReference>
<feature type="domain" description="D-isomer specific 2-hydroxyacid dehydrogenase NAD-binding" evidence="6">
    <location>
        <begin position="122"/>
        <end position="301"/>
    </location>
</feature>
<dbReference type="InterPro" id="IPR006140">
    <property type="entry name" value="D-isomer_DH_NAD-bd"/>
</dbReference>
<name>C8PKL6_9BACT</name>
<dbReference type="EMBL" id="ACYG01000030">
    <property type="protein sequence ID" value="EEV16625.1"/>
    <property type="molecule type" value="Genomic_DNA"/>
</dbReference>
<dbReference type="EC" id="1.1.1.290" evidence="7"/>
<keyword evidence="8" id="KW-1185">Reference proteome</keyword>
<dbReference type="Proteomes" id="UP000005709">
    <property type="component" value="Unassembled WGS sequence"/>
</dbReference>
<dbReference type="STRING" id="824.CGRAC_2162"/>
<evidence type="ECO:0000256" key="4">
    <source>
        <dbReference type="RuleBase" id="RU003719"/>
    </source>
</evidence>
<keyword evidence="2 4" id="KW-0560">Oxidoreductase</keyword>
<dbReference type="SUPFAM" id="SSF52283">
    <property type="entry name" value="Formate/glycerate dehydrogenase catalytic domain-like"/>
    <property type="match status" value="1"/>
</dbReference>
<reference evidence="7 8" key="1">
    <citation type="submission" date="2009-07" db="EMBL/GenBank/DDBJ databases">
        <authorList>
            <person name="Madupu R."/>
            <person name="Sebastian Y."/>
            <person name="Durkin A.S."/>
            <person name="Torralba M."/>
            <person name="Methe B."/>
            <person name="Sutton G.G."/>
            <person name="Strausberg R.L."/>
            <person name="Nelson K.E."/>
        </authorList>
    </citation>
    <scope>NUCLEOTIDE SEQUENCE [LARGE SCALE GENOMIC DNA]</scope>
    <source>
        <strain evidence="7 8">RM3268</strain>
    </source>
</reference>
<dbReference type="NCBIfam" id="NF006263">
    <property type="entry name" value="PRK08410.1"/>
    <property type="match status" value="1"/>
</dbReference>
<evidence type="ECO:0000256" key="1">
    <source>
        <dbReference type="ARBA" id="ARBA00005854"/>
    </source>
</evidence>
<accession>C8PKL6</accession>
<dbReference type="SUPFAM" id="SSF51735">
    <property type="entry name" value="NAD(P)-binding Rossmann-fold domains"/>
    <property type="match status" value="1"/>
</dbReference>
<dbReference type="InterPro" id="IPR029753">
    <property type="entry name" value="D-isomer_DH_CS"/>
</dbReference>
<evidence type="ECO:0000256" key="2">
    <source>
        <dbReference type="ARBA" id="ARBA00023002"/>
    </source>
</evidence>
<feature type="domain" description="D-isomer specific 2-hydroxyacid dehydrogenase catalytic" evidence="5">
    <location>
        <begin position="38"/>
        <end position="326"/>
    </location>
</feature>
<evidence type="ECO:0000313" key="7">
    <source>
        <dbReference type="EMBL" id="EEV16625.1"/>
    </source>
</evidence>
<dbReference type="PROSITE" id="PS00670">
    <property type="entry name" value="D_2_HYDROXYACID_DH_2"/>
    <property type="match status" value="1"/>
</dbReference>
<proteinExistence type="inferred from homology"/>
<protein>
    <submittedName>
        <fullName evidence="7">4-phosphoerythronate dehydrogenase</fullName>
        <ecNumber evidence="7">1.1.1.290</ecNumber>
    </submittedName>
</protein>
<keyword evidence="3" id="KW-0520">NAD</keyword>
<evidence type="ECO:0000256" key="3">
    <source>
        <dbReference type="ARBA" id="ARBA00023027"/>
    </source>
</evidence>
<dbReference type="Pfam" id="PF02826">
    <property type="entry name" value="2-Hacid_dh_C"/>
    <property type="match status" value="1"/>
</dbReference>
<dbReference type="eggNOG" id="COG1052">
    <property type="taxonomic scope" value="Bacteria"/>
</dbReference>
<dbReference type="GO" id="GO:0051287">
    <property type="term" value="F:NAD binding"/>
    <property type="evidence" value="ECO:0007669"/>
    <property type="project" value="InterPro"/>
</dbReference>
<dbReference type="InterPro" id="IPR036291">
    <property type="entry name" value="NAD(P)-bd_dom_sf"/>
</dbReference>
<organism evidence="7 8">
    <name type="scientific">Campylobacter gracilis RM3268</name>
    <dbReference type="NCBI Taxonomy" id="553220"/>
    <lineage>
        <taxon>Bacteria</taxon>
        <taxon>Pseudomonadati</taxon>
        <taxon>Campylobacterota</taxon>
        <taxon>Epsilonproteobacteria</taxon>
        <taxon>Campylobacterales</taxon>
        <taxon>Campylobacteraceae</taxon>
        <taxon>Campylobacter</taxon>
    </lineage>
</organism>
<dbReference type="GO" id="GO:0033711">
    <property type="term" value="F:4-phosphoerythronate dehydrogenase activity"/>
    <property type="evidence" value="ECO:0007669"/>
    <property type="project" value="UniProtKB-EC"/>
</dbReference>
<dbReference type="InterPro" id="IPR050418">
    <property type="entry name" value="D-iso_2-hydroxyacid_DH_PdxB"/>
</dbReference>
<dbReference type="InterPro" id="IPR006139">
    <property type="entry name" value="D-isomer_2_OHA_DH_cat_dom"/>
</dbReference>
<gene>
    <name evidence="7" type="primary">pdxB</name>
    <name evidence="7" type="ORF">CAMGR0001_0238</name>
</gene>
<dbReference type="Pfam" id="PF00389">
    <property type="entry name" value="2-Hacid_dh"/>
    <property type="match status" value="1"/>
</dbReference>
<dbReference type="PANTHER" id="PTHR43761:SF1">
    <property type="entry name" value="D-ISOMER SPECIFIC 2-HYDROXYACID DEHYDROGENASE CATALYTIC DOMAIN-CONTAINING PROTEIN-RELATED"/>
    <property type="match status" value="1"/>
</dbReference>
<evidence type="ECO:0000313" key="8">
    <source>
        <dbReference type="Proteomes" id="UP000005709"/>
    </source>
</evidence>